<organism evidence="2 3">
    <name type="scientific">Actinoplanes cyaneus</name>
    <dbReference type="NCBI Taxonomy" id="52696"/>
    <lineage>
        <taxon>Bacteria</taxon>
        <taxon>Bacillati</taxon>
        <taxon>Actinomycetota</taxon>
        <taxon>Actinomycetes</taxon>
        <taxon>Micromonosporales</taxon>
        <taxon>Micromonosporaceae</taxon>
        <taxon>Actinoplanes</taxon>
    </lineage>
</organism>
<feature type="signal peptide" evidence="1">
    <location>
        <begin position="1"/>
        <end position="25"/>
    </location>
</feature>
<dbReference type="RefSeq" id="WP_203743955.1">
    <property type="nucleotide sequence ID" value="NZ_BAAAUC010000001.1"/>
</dbReference>
<feature type="chain" id="PRO_5037849125" description="Secreted protein" evidence="1">
    <location>
        <begin position="26"/>
        <end position="141"/>
    </location>
</feature>
<evidence type="ECO:0008006" key="4">
    <source>
        <dbReference type="Google" id="ProtNLM"/>
    </source>
</evidence>
<protein>
    <recommendedName>
        <fullName evidence="4">Secreted protein</fullName>
    </recommendedName>
</protein>
<comment type="caution">
    <text evidence="2">The sequence shown here is derived from an EMBL/GenBank/DDBJ whole genome shotgun (WGS) entry which is preliminary data.</text>
</comment>
<reference evidence="2" key="1">
    <citation type="submission" date="2021-01" db="EMBL/GenBank/DDBJ databases">
        <title>Whole genome shotgun sequence of Actinoplanes cyaneus NBRC 14990.</title>
        <authorList>
            <person name="Komaki H."/>
            <person name="Tamura T."/>
        </authorList>
    </citation>
    <scope>NUCLEOTIDE SEQUENCE</scope>
    <source>
        <strain evidence="2">NBRC 14990</strain>
    </source>
</reference>
<proteinExistence type="predicted"/>
<keyword evidence="3" id="KW-1185">Reference proteome</keyword>
<accession>A0A919IKR3</accession>
<dbReference type="EMBL" id="BOMH01000036">
    <property type="protein sequence ID" value="GID66871.1"/>
    <property type="molecule type" value="Genomic_DNA"/>
</dbReference>
<evidence type="ECO:0000256" key="1">
    <source>
        <dbReference type="SAM" id="SignalP"/>
    </source>
</evidence>
<evidence type="ECO:0000313" key="2">
    <source>
        <dbReference type="EMBL" id="GID66871.1"/>
    </source>
</evidence>
<keyword evidence="1" id="KW-0732">Signal</keyword>
<name>A0A919IKR3_9ACTN</name>
<dbReference type="AlphaFoldDB" id="A0A919IKR3"/>
<sequence>MKIMSGVSVTTLLVSLVVGVSPAAAAPQRTERPFRIAAECTTEPTDRGVRKSCDSDVTSFPAPAGFWIDQSSVKGEYTSAAGSENSINITYDGLVPVIANVPQTALPTIINVSVHARSPKGLSPRRGWSKAIVTGTMFSLS</sequence>
<evidence type="ECO:0000313" key="3">
    <source>
        <dbReference type="Proteomes" id="UP000619479"/>
    </source>
</evidence>
<gene>
    <name evidence="2" type="ORF">Acy02nite_47520</name>
</gene>
<dbReference type="Proteomes" id="UP000619479">
    <property type="component" value="Unassembled WGS sequence"/>
</dbReference>